<name>A0ABR3V7K0_HUMIN</name>
<gene>
    <name evidence="1" type="ORF">VTJ49DRAFT_3427</name>
</gene>
<dbReference type="EMBL" id="JAZGSY010000265">
    <property type="protein sequence ID" value="KAL1837763.1"/>
    <property type="molecule type" value="Genomic_DNA"/>
</dbReference>
<sequence length="349" mass="39742">MEGSRRWPERLAICTLRSLRRRSLLKRAIRNVLSSDAARETYAQIVDGLPLARVADDSYGRPECVLHPLHEEHKELCAGVADEADRLLTEIDIDELLMPADALRAFGSTTARSPRFPALLIELVARAVHEVAAQIYKKDTNRHKDDALGRFRPPEAQARGYPKTFPETVFCHEWYDHYDQYPEGVADCVGYWAEGRILGGVIVFDRRDPAKVKDASPNAIYTHPYRWRITYRICRLLDSQVSELVEFLLSEPEESGTRCPLPVLPTQENRDRIDPEADIHTTGIYRDPWERRLRPLREGDRRTGCIVNTFDFLTDKGWSAAQRRRFSRLAPIGAGIPVSPELAAAQEGD</sequence>
<protein>
    <submittedName>
        <fullName evidence="1">Uncharacterized protein</fullName>
    </submittedName>
</protein>
<organism evidence="1 2">
    <name type="scientific">Humicola insolens</name>
    <name type="common">Soft-rot fungus</name>
    <dbReference type="NCBI Taxonomy" id="85995"/>
    <lineage>
        <taxon>Eukaryota</taxon>
        <taxon>Fungi</taxon>
        <taxon>Dikarya</taxon>
        <taxon>Ascomycota</taxon>
        <taxon>Pezizomycotina</taxon>
        <taxon>Sordariomycetes</taxon>
        <taxon>Sordariomycetidae</taxon>
        <taxon>Sordariales</taxon>
        <taxon>Chaetomiaceae</taxon>
        <taxon>Mycothermus</taxon>
    </lineage>
</organism>
<comment type="caution">
    <text evidence="1">The sequence shown here is derived from an EMBL/GenBank/DDBJ whole genome shotgun (WGS) entry which is preliminary data.</text>
</comment>
<reference evidence="1 2" key="1">
    <citation type="journal article" date="2024" name="Commun. Biol.">
        <title>Comparative genomic analysis of thermophilic fungi reveals convergent evolutionary adaptations and gene losses.</title>
        <authorList>
            <person name="Steindorff A.S."/>
            <person name="Aguilar-Pontes M.V."/>
            <person name="Robinson A.J."/>
            <person name="Andreopoulos B."/>
            <person name="LaButti K."/>
            <person name="Kuo A."/>
            <person name="Mondo S."/>
            <person name="Riley R."/>
            <person name="Otillar R."/>
            <person name="Haridas S."/>
            <person name="Lipzen A."/>
            <person name="Grimwood J."/>
            <person name="Schmutz J."/>
            <person name="Clum A."/>
            <person name="Reid I.D."/>
            <person name="Moisan M.C."/>
            <person name="Butler G."/>
            <person name="Nguyen T.T.M."/>
            <person name="Dewar K."/>
            <person name="Conant G."/>
            <person name="Drula E."/>
            <person name="Henrissat B."/>
            <person name="Hansel C."/>
            <person name="Singer S."/>
            <person name="Hutchinson M.I."/>
            <person name="de Vries R.P."/>
            <person name="Natvig D.O."/>
            <person name="Powell A.J."/>
            <person name="Tsang A."/>
            <person name="Grigoriev I.V."/>
        </authorList>
    </citation>
    <scope>NUCLEOTIDE SEQUENCE [LARGE SCALE GENOMIC DNA]</scope>
    <source>
        <strain evidence="1 2">CBS 620.91</strain>
    </source>
</reference>
<evidence type="ECO:0000313" key="2">
    <source>
        <dbReference type="Proteomes" id="UP001583172"/>
    </source>
</evidence>
<accession>A0ABR3V7K0</accession>
<proteinExistence type="predicted"/>
<dbReference type="Proteomes" id="UP001583172">
    <property type="component" value="Unassembled WGS sequence"/>
</dbReference>
<evidence type="ECO:0000313" key="1">
    <source>
        <dbReference type="EMBL" id="KAL1837763.1"/>
    </source>
</evidence>
<keyword evidence="2" id="KW-1185">Reference proteome</keyword>